<gene>
    <name evidence="1" type="ORF">JKP88DRAFT_259560</name>
</gene>
<dbReference type="PANTHER" id="PTHR15599:SF1">
    <property type="entry name" value="RADIAL SPOKE HEAD 14 HOMOLOG"/>
    <property type="match status" value="1"/>
</dbReference>
<evidence type="ECO:0000313" key="1">
    <source>
        <dbReference type="EMBL" id="KAG5191483.1"/>
    </source>
</evidence>
<evidence type="ECO:0000313" key="2">
    <source>
        <dbReference type="Proteomes" id="UP000664859"/>
    </source>
</evidence>
<dbReference type="InterPro" id="IPR042856">
    <property type="entry name" value="RSP14"/>
</dbReference>
<accession>A0A836CN86</accession>
<sequence length="296" mass="30259">MSAALAAIYSHEAKENPSAKGSSTIVEAYGLGKCPKLVEQVQSEDPEVCQNALKALCEEFHNPASIASCARANVFTVLPAFTLSSSQVTRARSSRALALASRDYNGRNALLRVGFLTTVYPSLDDESPEVRANIYEALEGTSRMPAGTRALVHAGYPERLVAKARDETDALKPAVLDVLCNVVHCREGVEAALAASAVEALVELLGGPAAAAAAAAAGAAAAAACAVLRGAAAALRELCFSEIGKIVAIQCDGVARLAALLRCGDAGVHAAALGALMTITTVDAGKRAFLATGAVA</sequence>
<protein>
    <submittedName>
        <fullName evidence="1">Rtdr1 protein</fullName>
    </submittedName>
</protein>
<dbReference type="SUPFAM" id="SSF48371">
    <property type="entry name" value="ARM repeat"/>
    <property type="match status" value="1"/>
</dbReference>
<dbReference type="Proteomes" id="UP000664859">
    <property type="component" value="Unassembled WGS sequence"/>
</dbReference>
<dbReference type="InterPro" id="IPR000225">
    <property type="entry name" value="Armadillo"/>
</dbReference>
<dbReference type="EMBL" id="JAFCMP010000019">
    <property type="protein sequence ID" value="KAG5191483.1"/>
    <property type="molecule type" value="Genomic_DNA"/>
</dbReference>
<organism evidence="1 2">
    <name type="scientific">Tribonema minus</name>
    <dbReference type="NCBI Taxonomy" id="303371"/>
    <lineage>
        <taxon>Eukaryota</taxon>
        <taxon>Sar</taxon>
        <taxon>Stramenopiles</taxon>
        <taxon>Ochrophyta</taxon>
        <taxon>PX clade</taxon>
        <taxon>Xanthophyceae</taxon>
        <taxon>Tribonematales</taxon>
        <taxon>Tribonemataceae</taxon>
        <taxon>Tribonema</taxon>
    </lineage>
</organism>
<dbReference type="InterPro" id="IPR016024">
    <property type="entry name" value="ARM-type_fold"/>
</dbReference>
<keyword evidence="2" id="KW-1185">Reference proteome</keyword>
<comment type="caution">
    <text evidence="1">The sequence shown here is derived from an EMBL/GenBank/DDBJ whole genome shotgun (WGS) entry which is preliminary data.</text>
</comment>
<dbReference type="PANTHER" id="PTHR15599">
    <property type="entry name" value="RTDR1"/>
    <property type="match status" value="1"/>
</dbReference>
<dbReference type="AlphaFoldDB" id="A0A836CN86"/>
<reference evidence="1" key="1">
    <citation type="submission" date="2021-02" db="EMBL/GenBank/DDBJ databases">
        <title>First Annotated Genome of the Yellow-green Alga Tribonema minus.</title>
        <authorList>
            <person name="Mahan K.M."/>
        </authorList>
    </citation>
    <scope>NUCLEOTIDE SEQUENCE</scope>
    <source>
        <strain evidence="1">UTEX B ZZ1240</strain>
    </source>
</reference>
<proteinExistence type="predicted"/>
<dbReference type="Gene3D" id="1.25.10.10">
    <property type="entry name" value="Leucine-rich Repeat Variant"/>
    <property type="match status" value="2"/>
</dbReference>
<dbReference type="InterPro" id="IPR011989">
    <property type="entry name" value="ARM-like"/>
</dbReference>
<dbReference type="OrthoDB" id="409644at2759"/>
<dbReference type="SMART" id="SM00185">
    <property type="entry name" value="ARM"/>
    <property type="match status" value="2"/>
</dbReference>
<name>A0A836CN86_9STRA</name>